<dbReference type="SMART" id="SM00984">
    <property type="entry name" value="UDPG_MGDP_dh_C"/>
    <property type="match status" value="1"/>
</dbReference>
<dbReference type="InterPro" id="IPR017476">
    <property type="entry name" value="UDP-Glc/GDP-Man"/>
</dbReference>
<evidence type="ECO:0000256" key="4">
    <source>
        <dbReference type="ARBA" id="ARBA00023002"/>
    </source>
</evidence>
<dbReference type="PANTHER" id="PTHR11374:SF3">
    <property type="entry name" value="UDP-GLUCOSE 6-DEHYDROGENASE"/>
    <property type="match status" value="1"/>
</dbReference>
<evidence type="ECO:0000256" key="10">
    <source>
        <dbReference type="SAM" id="MobiDB-lite"/>
    </source>
</evidence>
<dbReference type="InterPro" id="IPR014026">
    <property type="entry name" value="UDP-Glc/GDP-Man_DH_dimer"/>
</dbReference>
<organism evidence="12 13">
    <name type="scientific">Glonium stellatum</name>
    <dbReference type="NCBI Taxonomy" id="574774"/>
    <lineage>
        <taxon>Eukaryota</taxon>
        <taxon>Fungi</taxon>
        <taxon>Dikarya</taxon>
        <taxon>Ascomycota</taxon>
        <taxon>Pezizomycotina</taxon>
        <taxon>Dothideomycetes</taxon>
        <taxon>Pleosporomycetidae</taxon>
        <taxon>Gloniales</taxon>
        <taxon>Gloniaceae</taxon>
        <taxon>Glonium</taxon>
    </lineage>
</organism>
<dbReference type="FunFam" id="1.20.5.100:FF:000001">
    <property type="entry name" value="UDP-glucose 6-dehydrogenase"/>
    <property type="match status" value="1"/>
</dbReference>
<accession>A0A8E2F566</accession>
<comment type="catalytic activity">
    <reaction evidence="6">
        <text>UDP-alpha-D-glucose + 2 NAD(+) + H2O = UDP-alpha-D-glucuronate + 2 NADH + 3 H(+)</text>
        <dbReference type="Rhea" id="RHEA:23596"/>
        <dbReference type="ChEBI" id="CHEBI:15377"/>
        <dbReference type="ChEBI" id="CHEBI:15378"/>
        <dbReference type="ChEBI" id="CHEBI:57540"/>
        <dbReference type="ChEBI" id="CHEBI:57945"/>
        <dbReference type="ChEBI" id="CHEBI:58052"/>
        <dbReference type="ChEBI" id="CHEBI:58885"/>
        <dbReference type="EC" id="1.1.1.22"/>
    </reaction>
</comment>
<dbReference type="InterPro" id="IPR036291">
    <property type="entry name" value="NAD(P)-bd_dom_sf"/>
</dbReference>
<evidence type="ECO:0000256" key="9">
    <source>
        <dbReference type="PIRSR" id="PIRSR500134-3"/>
    </source>
</evidence>
<evidence type="ECO:0000256" key="2">
    <source>
        <dbReference type="ARBA" id="ARBA00006601"/>
    </source>
</evidence>
<feature type="region of interest" description="Disordered" evidence="10">
    <location>
        <begin position="1"/>
        <end position="38"/>
    </location>
</feature>
<dbReference type="EC" id="1.1.1.22" evidence="3"/>
<feature type="binding site" evidence="8">
    <location>
        <position position="330"/>
    </location>
    <ligand>
        <name>substrate</name>
    </ligand>
</feature>
<comment type="pathway">
    <text evidence="1">Nucleotide-sugar biosynthesis; UDP-alpha-D-glucuronate biosynthesis; UDP-alpha-D-glucuronate from UDP-alpha-D-glucose: step 1/1.</text>
</comment>
<evidence type="ECO:0000256" key="5">
    <source>
        <dbReference type="ARBA" id="ARBA00023027"/>
    </source>
</evidence>
<feature type="binding site" evidence="9">
    <location>
        <position position="456"/>
    </location>
    <ligand>
        <name>NAD(+)</name>
        <dbReference type="ChEBI" id="CHEBI:57540"/>
    </ligand>
</feature>
<feature type="binding site" evidence="9">
    <location>
        <position position="275"/>
    </location>
    <ligand>
        <name>NAD(+)</name>
        <dbReference type="ChEBI" id="CHEBI:57540"/>
    </ligand>
</feature>
<keyword evidence="13" id="KW-1185">Reference proteome</keyword>
<dbReference type="NCBIfam" id="TIGR03026">
    <property type="entry name" value="NDP-sugDHase"/>
    <property type="match status" value="1"/>
</dbReference>
<dbReference type="PIRSF" id="PIRSF000124">
    <property type="entry name" value="UDPglc_GDPman_dh"/>
    <property type="match status" value="1"/>
</dbReference>
<dbReference type="Gene3D" id="1.20.5.100">
    <property type="entry name" value="Cytochrome c1, transmembrane anchor, C-terminal"/>
    <property type="match status" value="1"/>
</dbReference>
<dbReference type="Proteomes" id="UP000250140">
    <property type="component" value="Unassembled WGS sequence"/>
</dbReference>
<dbReference type="PIRSF" id="PIRSF500134">
    <property type="entry name" value="UDPglc_DH_bac"/>
    <property type="match status" value="1"/>
</dbReference>
<feature type="binding site" evidence="9">
    <location>
        <position position="121"/>
    </location>
    <ligand>
        <name>NAD(+)</name>
        <dbReference type="ChEBI" id="CHEBI:57540"/>
    </ligand>
</feature>
<feature type="binding site" evidence="9">
    <location>
        <position position="389"/>
    </location>
    <ligand>
        <name>NAD(+)</name>
        <dbReference type="ChEBI" id="CHEBI:57540"/>
    </ligand>
</feature>
<protein>
    <recommendedName>
        <fullName evidence="3">UDP-glucose 6-dehydrogenase</fullName>
        <ecNumber evidence="3">1.1.1.22</ecNumber>
    </recommendedName>
</protein>
<dbReference type="InterPro" id="IPR036220">
    <property type="entry name" value="UDP-Glc/GDP-Man_DH_C_sf"/>
</dbReference>
<evidence type="ECO:0000256" key="7">
    <source>
        <dbReference type="PIRSR" id="PIRSR500134-1"/>
    </source>
</evidence>
<dbReference type="GO" id="GO:0000271">
    <property type="term" value="P:polysaccharide biosynthetic process"/>
    <property type="evidence" value="ECO:0007669"/>
    <property type="project" value="InterPro"/>
</dbReference>
<dbReference type="InterPro" id="IPR028357">
    <property type="entry name" value="UDPglc_DH_bac"/>
</dbReference>
<dbReference type="Pfam" id="PF00984">
    <property type="entry name" value="UDPG_MGDP_dh"/>
    <property type="match status" value="1"/>
</dbReference>
<feature type="binding site" evidence="8">
    <location>
        <begin position="375"/>
        <end position="379"/>
    </location>
    <ligand>
        <name>substrate</name>
    </ligand>
</feature>
<dbReference type="Pfam" id="PF03720">
    <property type="entry name" value="UDPG_MGDP_dh_C"/>
    <property type="match status" value="1"/>
</dbReference>
<dbReference type="EMBL" id="KV749200">
    <property type="protein sequence ID" value="OCL10629.1"/>
    <property type="molecule type" value="Genomic_DNA"/>
</dbReference>
<dbReference type="SUPFAM" id="SSF48179">
    <property type="entry name" value="6-phosphogluconate dehydrogenase C-terminal domain-like"/>
    <property type="match status" value="1"/>
</dbReference>
<dbReference type="InterPro" id="IPR014027">
    <property type="entry name" value="UDP-Glc/GDP-Man_DH_C"/>
</dbReference>
<evidence type="ECO:0000256" key="1">
    <source>
        <dbReference type="ARBA" id="ARBA00004701"/>
    </source>
</evidence>
<feature type="domain" description="UDP-glucose/GDP-mannose dehydrogenase C-terminal" evidence="11">
    <location>
        <begin position="442"/>
        <end position="539"/>
    </location>
</feature>
<feature type="binding site" evidence="8">
    <location>
        <position position="383"/>
    </location>
    <ligand>
        <name>substrate</name>
    </ligand>
</feature>
<evidence type="ECO:0000313" key="12">
    <source>
        <dbReference type="EMBL" id="OCL10629.1"/>
    </source>
</evidence>
<comment type="similarity">
    <text evidence="2">Belongs to the UDP-glucose/GDP-mannose dehydrogenase family.</text>
</comment>
<keyword evidence="4" id="KW-0560">Oxidoreductase</keyword>
<dbReference type="GO" id="GO:0005634">
    <property type="term" value="C:nucleus"/>
    <property type="evidence" value="ECO:0007669"/>
    <property type="project" value="TreeGrafter"/>
</dbReference>
<dbReference type="PANTHER" id="PTHR11374">
    <property type="entry name" value="UDP-GLUCOSE DEHYDROGENASE/UDP-MANNAC DEHYDROGENASE"/>
    <property type="match status" value="1"/>
</dbReference>
<feature type="binding site" evidence="9">
    <location>
        <position position="242"/>
    </location>
    <ligand>
        <name>NAD(+)</name>
        <dbReference type="ChEBI" id="CHEBI:57540"/>
    </ligand>
</feature>
<dbReference type="GO" id="GO:0006065">
    <property type="term" value="P:UDP-glucuronate biosynthetic process"/>
    <property type="evidence" value="ECO:0007669"/>
    <property type="project" value="UniProtKB-UniPathway"/>
</dbReference>
<evidence type="ECO:0000256" key="3">
    <source>
        <dbReference type="ARBA" id="ARBA00012954"/>
    </source>
</evidence>
<feature type="binding site" evidence="9">
    <location>
        <position position="202"/>
    </location>
    <ligand>
        <name>NAD(+)</name>
        <dbReference type="ChEBI" id="CHEBI:57540"/>
    </ligand>
</feature>
<dbReference type="SUPFAM" id="SSF51735">
    <property type="entry name" value="NAD(P)-binding Rossmann-fold domains"/>
    <property type="match status" value="1"/>
</dbReference>
<dbReference type="InterPro" id="IPR001732">
    <property type="entry name" value="UDP-Glc/GDP-Man_DH_N"/>
</dbReference>
<dbReference type="InterPro" id="IPR028356">
    <property type="entry name" value="UDPglc_DH_euk"/>
</dbReference>
<keyword evidence="5 9" id="KW-0520">NAD</keyword>
<feature type="active site" description="Nucleophile" evidence="7">
    <location>
        <position position="386"/>
    </location>
</feature>
<feature type="binding site" evidence="9">
    <location>
        <position position="116"/>
    </location>
    <ligand>
        <name>NAD(+)</name>
        <dbReference type="ChEBI" id="CHEBI:57540"/>
    </ligand>
</feature>
<sequence length="641" mass="69437">MYADMDAASSSANTSEDSGADFSVGRTSPDGSPLFNASYSDSTIETRFTSLSDLLPSDDASFSQVRRSNLPDILDPTTAAGVVIKNICFIGAGYVGVPTAAVIALKNPFLRVTVIDRDEFRIRRWNSAHVPISEPGLDDIVRLTRDGSKACSVEAVKSSLAQRIGARSSKISIPARQPNLTFATASSKSMAEADMIFICVNTPTKVTGIGAGYATDMTAVESVVKEVAVNAKTGAILVEKSTVPCRTAKLVQDILDTYRPRARFQVLSNPEFLSEGTAVKNLLHPDRVIIGSSNTIPGRRAAAALAKIYSTWVDRSKILGTHVWSSELAKLVANAMLAQRISSINSISAICEGTGADVHEVAKSIGLDPRIGPQFLKAGLGFGGSCFRKDIGSLVYLARSLGLHEVGDYWNQVLLINDLQRKRFARKVISRLNGTLIRKKITLLGFAFKKDTGDTRESVAIDIIRVLLEERPAEVAIFDPCCSVAGIQSELENLGGHDALNVYADPYQACLDADAILVVTDWDNFRMASTPDHTNIKRPQSPTDLTSSTSTIVADRADGFLNLSKDQYLPEPPCPSNCPECAYSFPSFNTEEHLEWARISYHMKKPKLVFDGRGILNATEMEKLGIRVEALGKAESGFTLF</sequence>
<name>A0A8E2F566_9PEZI</name>
<dbReference type="Pfam" id="PF03721">
    <property type="entry name" value="UDPG_MGDP_dh_N"/>
    <property type="match status" value="2"/>
</dbReference>
<evidence type="ECO:0000313" key="13">
    <source>
        <dbReference type="Proteomes" id="UP000250140"/>
    </source>
</evidence>
<feature type="compositionally biased region" description="Polar residues" evidence="10">
    <location>
        <begin position="25"/>
        <end position="38"/>
    </location>
</feature>
<evidence type="ECO:0000256" key="6">
    <source>
        <dbReference type="ARBA" id="ARBA00047473"/>
    </source>
</evidence>
<evidence type="ECO:0000256" key="8">
    <source>
        <dbReference type="PIRSR" id="PIRSR500134-2"/>
    </source>
</evidence>
<dbReference type="GO" id="GO:0006024">
    <property type="term" value="P:glycosaminoglycan biosynthetic process"/>
    <property type="evidence" value="ECO:0007669"/>
    <property type="project" value="TreeGrafter"/>
</dbReference>
<evidence type="ECO:0000259" key="11">
    <source>
        <dbReference type="SMART" id="SM00984"/>
    </source>
</evidence>
<feature type="binding site" evidence="8">
    <location>
        <begin position="272"/>
        <end position="275"/>
    </location>
    <ligand>
        <name>substrate</name>
    </ligand>
</feature>
<reference evidence="12 13" key="1">
    <citation type="journal article" date="2016" name="Nat. Commun.">
        <title>Ectomycorrhizal ecology is imprinted in the genome of the dominant symbiotic fungus Cenococcum geophilum.</title>
        <authorList>
            <consortium name="DOE Joint Genome Institute"/>
            <person name="Peter M."/>
            <person name="Kohler A."/>
            <person name="Ohm R.A."/>
            <person name="Kuo A."/>
            <person name="Krutzmann J."/>
            <person name="Morin E."/>
            <person name="Arend M."/>
            <person name="Barry K.W."/>
            <person name="Binder M."/>
            <person name="Choi C."/>
            <person name="Clum A."/>
            <person name="Copeland A."/>
            <person name="Grisel N."/>
            <person name="Haridas S."/>
            <person name="Kipfer T."/>
            <person name="LaButti K."/>
            <person name="Lindquist E."/>
            <person name="Lipzen A."/>
            <person name="Maire R."/>
            <person name="Meier B."/>
            <person name="Mihaltcheva S."/>
            <person name="Molinier V."/>
            <person name="Murat C."/>
            <person name="Poggeler S."/>
            <person name="Quandt C.A."/>
            <person name="Sperisen C."/>
            <person name="Tritt A."/>
            <person name="Tisserant E."/>
            <person name="Crous P.W."/>
            <person name="Henrissat B."/>
            <person name="Nehls U."/>
            <person name="Egli S."/>
            <person name="Spatafora J.W."/>
            <person name="Grigoriev I.V."/>
            <person name="Martin F.M."/>
        </authorList>
    </citation>
    <scope>NUCLEOTIDE SEQUENCE [LARGE SCALE GENOMIC DNA]</scope>
    <source>
        <strain evidence="12 13">CBS 207.34</strain>
    </source>
</reference>
<dbReference type="AlphaFoldDB" id="A0A8E2F566"/>
<dbReference type="GO" id="GO:0003979">
    <property type="term" value="F:UDP-glucose 6-dehydrogenase activity"/>
    <property type="evidence" value="ECO:0007669"/>
    <property type="project" value="UniProtKB-EC"/>
</dbReference>
<dbReference type="OrthoDB" id="5059218at2759"/>
<dbReference type="GO" id="GO:0051287">
    <property type="term" value="F:NAD binding"/>
    <property type="evidence" value="ECO:0007669"/>
    <property type="project" value="InterPro"/>
</dbReference>
<gene>
    <name evidence="12" type="ORF">AOQ84DRAFT_315114</name>
</gene>
<dbReference type="UniPathway" id="UPA00038">
    <property type="reaction ID" value="UER00491"/>
</dbReference>
<dbReference type="InterPro" id="IPR008927">
    <property type="entry name" value="6-PGluconate_DH-like_C_sf"/>
</dbReference>
<proteinExistence type="inferred from homology"/>
<feature type="binding site" evidence="8">
    <location>
        <position position="449"/>
    </location>
    <ligand>
        <name>substrate</name>
    </ligand>
</feature>
<dbReference type="Gene3D" id="3.40.50.720">
    <property type="entry name" value="NAD(P)-binding Rossmann-like Domain"/>
    <property type="match status" value="2"/>
</dbReference>
<dbReference type="SUPFAM" id="SSF52413">
    <property type="entry name" value="UDP-glucose/GDP-mannose dehydrogenase C-terminal domain"/>
    <property type="match status" value="1"/>
</dbReference>